<feature type="non-terminal residue" evidence="3">
    <location>
        <position position="88"/>
    </location>
</feature>
<evidence type="ECO:0000256" key="2">
    <source>
        <dbReference type="SAM" id="MobiDB-lite"/>
    </source>
</evidence>
<dbReference type="InterPro" id="IPR039672">
    <property type="entry name" value="MFS_2"/>
</dbReference>
<keyword evidence="4" id="KW-1185">Reference proteome</keyword>
<name>A0A7R9MWC5_9ACAR</name>
<dbReference type="GO" id="GO:0005886">
    <property type="term" value="C:plasma membrane"/>
    <property type="evidence" value="ECO:0007669"/>
    <property type="project" value="TreeGrafter"/>
</dbReference>
<accession>A0A7R9MWC5</accession>
<dbReference type="EMBL" id="OC974366">
    <property type="protein sequence ID" value="CAD7668556.1"/>
    <property type="molecule type" value="Genomic_DNA"/>
</dbReference>
<dbReference type="PANTHER" id="PTHR11328">
    <property type="entry name" value="MAJOR FACILITATOR SUPERFAMILY DOMAIN-CONTAINING PROTEIN"/>
    <property type="match status" value="1"/>
</dbReference>
<dbReference type="EMBL" id="CAJPVJ010059541">
    <property type="protein sequence ID" value="CAG2184005.1"/>
    <property type="molecule type" value="Genomic_DNA"/>
</dbReference>
<evidence type="ECO:0000313" key="3">
    <source>
        <dbReference type="EMBL" id="CAD7668556.1"/>
    </source>
</evidence>
<comment type="similarity">
    <text evidence="1">Belongs to the major facilitator superfamily.</text>
</comment>
<dbReference type="OrthoDB" id="1730117at2759"/>
<protein>
    <submittedName>
        <fullName evidence="3">Uncharacterized protein</fullName>
    </submittedName>
</protein>
<dbReference type="GO" id="GO:0015293">
    <property type="term" value="F:symporter activity"/>
    <property type="evidence" value="ECO:0007669"/>
    <property type="project" value="InterPro"/>
</dbReference>
<dbReference type="AlphaFoldDB" id="A0A7R9MWC5"/>
<evidence type="ECO:0000313" key="4">
    <source>
        <dbReference type="Proteomes" id="UP000728032"/>
    </source>
</evidence>
<sequence>LGVKEQPNNRIASNRRNGSSAQESLDFGLASIETHLKWRHWFRESQFYKVGLLYMGTRLCVNLTQVYTPLFLQDSLHLNKIVSLIYLL</sequence>
<proteinExistence type="inferred from homology"/>
<dbReference type="GO" id="GO:0008643">
    <property type="term" value="P:carbohydrate transport"/>
    <property type="evidence" value="ECO:0007669"/>
    <property type="project" value="InterPro"/>
</dbReference>
<dbReference type="PANTHER" id="PTHR11328:SF28">
    <property type="entry name" value="MAJOR FACILITATOR SUPERFAMILY DOMAIN-CONTAINING PROTEIN 12"/>
    <property type="match status" value="1"/>
</dbReference>
<reference evidence="3" key="1">
    <citation type="submission" date="2020-11" db="EMBL/GenBank/DDBJ databases">
        <authorList>
            <person name="Tran Van P."/>
        </authorList>
    </citation>
    <scope>NUCLEOTIDE SEQUENCE</scope>
</reference>
<gene>
    <name evidence="3" type="ORF">ONB1V03_LOCUS23425</name>
</gene>
<dbReference type="Proteomes" id="UP000728032">
    <property type="component" value="Unassembled WGS sequence"/>
</dbReference>
<organism evidence="3">
    <name type="scientific">Oppiella nova</name>
    <dbReference type="NCBI Taxonomy" id="334625"/>
    <lineage>
        <taxon>Eukaryota</taxon>
        <taxon>Metazoa</taxon>
        <taxon>Ecdysozoa</taxon>
        <taxon>Arthropoda</taxon>
        <taxon>Chelicerata</taxon>
        <taxon>Arachnida</taxon>
        <taxon>Acari</taxon>
        <taxon>Acariformes</taxon>
        <taxon>Sarcoptiformes</taxon>
        <taxon>Oribatida</taxon>
        <taxon>Brachypylina</taxon>
        <taxon>Oppioidea</taxon>
        <taxon>Oppiidae</taxon>
        <taxon>Oppiella</taxon>
    </lineage>
</organism>
<feature type="region of interest" description="Disordered" evidence="2">
    <location>
        <begin position="1"/>
        <end position="23"/>
    </location>
</feature>
<evidence type="ECO:0000256" key="1">
    <source>
        <dbReference type="ARBA" id="ARBA00008335"/>
    </source>
</evidence>